<keyword evidence="3" id="KW-0269">Exonuclease</keyword>
<keyword evidence="3" id="KW-0255">Endonuclease</keyword>
<dbReference type="SUPFAM" id="SSF56219">
    <property type="entry name" value="DNase I-like"/>
    <property type="match status" value="1"/>
</dbReference>
<keyword evidence="1" id="KW-1133">Transmembrane helix</keyword>
<accession>A0A238X903</accession>
<proteinExistence type="predicted"/>
<dbReference type="InterPro" id="IPR036691">
    <property type="entry name" value="Endo/exonu/phosph_ase_sf"/>
</dbReference>
<dbReference type="GO" id="GO:0004519">
    <property type="term" value="F:endonuclease activity"/>
    <property type="evidence" value="ECO:0007669"/>
    <property type="project" value="UniProtKB-KW"/>
</dbReference>
<evidence type="ECO:0000313" key="3">
    <source>
        <dbReference type="EMBL" id="SNR54319.1"/>
    </source>
</evidence>
<dbReference type="GO" id="GO:0004527">
    <property type="term" value="F:exonuclease activity"/>
    <property type="evidence" value="ECO:0007669"/>
    <property type="project" value="UniProtKB-KW"/>
</dbReference>
<dbReference type="Proteomes" id="UP000198415">
    <property type="component" value="Unassembled WGS sequence"/>
</dbReference>
<reference evidence="3 4" key="1">
    <citation type="submission" date="2017-06" db="EMBL/GenBank/DDBJ databases">
        <authorList>
            <person name="Kim H.J."/>
            <person name="Triplett B.A."/>
        </authorList>
    </citation>
    <scope>NUCLEOTIDE SEQUENCE [LARGE SCALE GENOMIC DNA]</scope>
    <source>
        <strain evidence="3 4">DSM 43151</strain>
    </source>
</reference>
<dbReference type="EMBL" id="FZNR01000003">
    <property type="protein sequence ID" value="SNR54319.1"/>
    <property type="molecule type" value="Genomic_DNA"/>
</dbReference>
<dbReference type="OrthoDB" id="2340043at2"/>
<dbReference type="Gene3D" id="3.60.10.10">
    <property type="entry name" value="Endonuclease/exonuclease/phosphatase"/>
    <property type="match status" value="1"/>
</dbReference>
<evidence type="ECO:0000256" key="1">
    <source>
        <dbReference type="SAM" id="Phobius"/>
    </source>
</evidence>
<dbReference type="InterPro" id="IPR005135">
    <property type="entry name" value="Endo/exonuclease/phosphatase"/>
</dbReference>
<gene>
    <name evidence="3" type="ORF">SAMN06264365_103106</name>
</gene>
<organism evidence="3 4">
    <name type="scientific">Actinoplanes regularis</name>
    <dbReference type="NCBI Taxonomy" id="52697"/>
    <lineage>
        <taxon>Bacteria</taxon>
        <taxon>Bacillati</taxon>
        <taxon>Actinomycetota</taxon>
        <taxon>Actinomycetes</taxon>
        <taxon>Micromonosporales</taxon>
        <taxon>Micromonosporaceae</taxon>
        <taxon>Actinoplanes</taxon>
    </lineage>
</organism>
<feature type="transmembrane region" description="Helical" evidence="1">
    <location>
        <begin position="40"/>
        <end position="63"/>
    </location>
</feature>
<protein>
    <submittedName>
        <fullName evidence="3">Metal-dependent hydrolase, endonuclease/exonuclease/phosphatase family</fullName>
    </submittedName>
</protein>
<keyword evidence="1" id="KW-0812">Transmembrane</keyword>
<keyword evidence="1" id="KW-0472">Membrane</keyword>
<evidence type="ECO:0000313" key="4">
    <source>
        <dbReference type="Proteomes" id="UP000198415"/>
    </source>
</evidence>
<feature type="transmembrane region" description="Helical" evidence="1">
    <location>
        <begin position="70"/>
        <end position="88"/>
    </location>
</feature>
<keyword evidence="4" id="KW-1185">Reference proteome</keyword>
<keyword evidence="3" id="KW-0378">Hydrolase</keyword>
<dbReference type="Pfam" id="PF03372">
    <property type="entry name" value="Exo_endo_phos"/>
    <property type="match status" value="1"/>
</dbReference>
<dbReference type="AlphaFoldDB" id="A0A238X903"/>
<evidence type="ECO:0000259" key="2">
    <source>
        <dbReference type="Pfam" id="PF03372"/>
    </source>
</evidence>
<sequence length="329" mass="35433">MKIPTTRFGRARTLLLWAAVLPTFAWAVLRAGGWTLEMLAPLFAFTPYAAIWSLILLGAAFWLRRYAAASCVFVAALLLFLCVVPRALPDADRGPRTGVALHVLTANTLAGTADPATLVRLVRENDVGVLALQELTLAGRAALTEAGLDVLLPYSSVADPLSKSFEDTTGSALYSRFPMTDSGVRLNAGGFQQAYGTIHPPAGVPLLVESAHPVAPHSLGTIDGWRLDLANEPVPEPNGPPRVLLGDFNATLDHEPLRRLIGRGYRDAADTVGKGLIPTWGPVALQPARLVTIDHVLVDRRIGVFRVTIHNLPRSDHRAVLAELFVPYS</sequence>
<name>A0A238X903_9ACTN</name>
<feature type="domain" description="Endonuclease/exonuclease/phosphatase" evidence="2">
    <location>
        <begin position="104"/>
        <end position="317"/>
    </location>
</feature>
<keyword evidence="3" id="KW-0540">Nuclease</keyword>